<dbReference type="Proteomes" id="UP000284220">
    <property type="component" value="Unassembled WGS sequence"/>
</dbReference>
<name>A0A414SK22_9FIRM</name>
<proteinExistence type="predicted"/>
<evidence type="ECO:0000313" key="2">
    <source>
        <dbReference type="Proteomes" id="UP000284220"/>
    </source>
</evidence>
<reference evidence="1 2" key="1">
    <citation type="submission" date="2018-08" db="EMBL/GenBank/DDBJ databases">
        <title>A genome reference for cultivated species of the human gut microbiota.</title>
        <authorList>
            <person name="Zou Y."/>
            <person name="Xue W."/>
            <person name="Luo G."/>
        </authorList>
    </citation>
    <scope>NUCLEOTIDE SEQUENCE [LARGE SCALE GENOMIC DNA]</scope>
    <source>
        <strain evidence="1 2">AM22-9LB</strain>
    </source>
</reference>
<protein>
    <submittedName>
        <fullName evidence="1">Uncharacterized protein</fullName>
    </submittedName>
</protein>
<dbReference type="EMBL" id="QRHZ01000001">
    <property type="protein sequence ID" value="RHG19927.1"/>
    <property type="molecule type" value="Genomic_DNA"/>
</dbReference>
<sequence length="175" mass="20829">MANNTTGFVKEPRKKSNSEEIIEYRNIIMGELVKSKEIIKLFGLEDEEYPEDLIPYKYTYPHEYIPDTIKESGRWINFDISATIDSRNKVYRDLKIFFFILCHRDNSQYIENGRHYYWCDKAVCEIDNIFNETNLLGVGNTEFVSNNPYYPQNKFVGRLLTFEVKDFNRGKIYGR</sequence>
<organism evidence="1 2">
    <name type="scientific">Blautia obeum</name>
    <dbReference type="NCBI Taxonomy" id="40520"/>
    <lineage>
        <taxon>Bacteria</taxon>
        <taxon>Bacillati</taxon>
        <taxon>Bacillota</taxon>
        <taxon>Clostridia</taxon>
        <taxon>Lachnospirales</taxon>
        <taxon>Lachnospiraceae</taxon>
        <taxon>Blautia</taxon>
    </lineage>
</organism>
<evidence type="ECO:0000313" key="1">
    <source>
        <dbReference type="EMBL" id="RHG19927.1"/>
    </source>
</evidence>
<comment type="caution">
    <text evidence="1">The sequence shown here is derived from an EMBL/GenBank/DDBJ whole genome shotgun (WGS) entry which is preliminary data.</text>
</comment>
<gene>
    <name evidence="1" type="ORF">DW272_01595</name>
</gene>
<dbReference type="RefSeq" id="WP_118197249.1">
    <property type="nucleotide sequence ID" value="NZ_QRHZ01000001.1"/>
</dbReference>
<accession>A0A414SK22</accession>
<dbReference type="AlphaFoldDB" id="A0A414SK22"/>